<proteinExistence type="predicted"/>
<feature type="domain" description="Ubiquitin-like" evidence="4">
    <location>
        <begin position="17"/>
        <end position="87"/>
    </location>
</feature>
<evidence type="ECO:0000259" key="4">
    <source>
        <dbReference type="PROSITE" id="PS50053"/>
    </source>
</evidence>
<dbReference type="Gene3D" id="1.25.40.20">
    <property type="entry name" value="Ankyrin repeat-containing domain"/>
    <property type="match status" value="1"/>
</dbReference>
<dbReference type="PANTHER" id="PTHR22677:SF3">
    <property type="entry name" value="ANKYRIN REPEAT DOMAIN-CONTAINING PROTEIN 60"/>
    <property type="match status" value="1"/>
</dbReference>
<dbReference type="SMART" id="SM00248">
    <property type="entry name" value="ANK"/>
    <property type="match status" value="2"/>
</dbReference>
<dbReference type="AlphaFoldDB" id="A0A914BRH9"/>
<dbReference type="OrthoDB" id="10258888at2759"/>
<dbReference type="Gene3D" id="3.10.20.90">
    <property type="entry name" value="Phosphatidylinositol 3-kinase Catalytic Subunit, Chain A, domain 1"/>
    <property type="match status" value="1"/>
</dbReference>
<feature type="region of interest" description="Disordered" evidence="3">
    <location>
        <begin position="415"/>
        <end position="444"/>
    </location>
</feature>
<sequence>MGERSGGHLSSHKGKYFDLKVKLFTGETFPVRDVYNEMKVRALKARMEFVTGIPSHLQRLTYLDGADMMDDSDIKHHDIVPGATINLDVWYTWKTLIQAAADGDTSRLLKLGVSKDSNYTTPSSQEMNERSKAVWLAERAFVALSIAAHRGHVALVQKLIDGGASVYDKTPKGRTALHITAAQGKNNAVEVLLNNGATIEDPDNDGKNPLVLAGLWGHKSCERQIFLFQWQQRAAKQRPINNDGQLLAHQMYDSKLKTWLTGEQAQVYYAQILPPGEYSGTGIDAPRRTKRPSSAPPSERTEASQRDKKTLEGNKATQVSIGTESLRALRSPEARKPSAKGRYSSPLQEAKSKASGDKKSYDDWLAQKKAKERHQAENKRKVIQQQKIKVEDEQRAVQEKEKSYETWLKEQKAEQKAAAKGRAKTVAAAGSQSKSPERGLATPDEKAFDLMKIRKEMDILHPVEVQH</sequence>
<name>A0A914BRH9_PATMI</name>
<evidence type="ECO:0000313" key="5">
    <source>
        <dbReference type="EnsemblMetazoa" id="XP_038078769.1"/>
    </source>
</evidence>
<keyword evidence="1" id="KW-0040">ANK repeat</keyword>
<evidence type="ECO:0000256" key="2">
    <source>
        <dbReference type="SAM" id="Coils"/>
    </source>
</evidence>
<accession>A0A914BRH9</accession>
<reference evidence="5" key="1">
    <citation type="submission" date="2022-11" db="UniProtKB">
        <authorList>
            <consortium name="EnsemblMetazoa"/>
        </authorList>
    </citation>
    <scope>IDENTIFICATION</scope>
</reference>
<dbReference type="EnsemblMetazoa" id="XM_038222841.1">
    <property type="protein sequence ID" value="XP_038078769.1"/>
    <property type="gene ID" value="LOC119746064"/>
</dbReference>
<dbReference type="InterPro" id="IPR002110">
    <property type="entry name" value="Ankyrin_rpt"/>
</dbReference>
<dbReference type="RefSeq" id="XP_038078769.1">
    <property type="nucleotide sequence ID" value="XM_038222841.1"/>
</dbReference>
<keyword evidence="2" id="KW-0175">Coiled coil</keyword>
<feature type="compositionally biased region" description="Basic and acidic residues" evidence="3">
    <location>
        <begin position="350"/>
        <end position="361"/>
    </location>
</feature>
<keyword evidence="6" id="KW-1185">Reference proteome</keyword>
<dbReference type="SUPFAM" id="SSF48403">
    <property type="entry name" value="Ankyrin repeat"/>
    <property type="match status" value="1"/>
</dbReference>
<organism evidence="5 6">
    <name type="scientific">Patiria miniata</name>
    <name type="common">Bat star</name>
    <name type="synonym">Asterina miniata</name>
    <dbReference type="NCBI Taxonomy" id="46514"/>
    <lineage>
        <taxon>Eukaryota</taxon>
        <taxon>Metazoa</taxon>
        <taxon>Echinodermata</taxon>
        <taxon>Eleutherozoa</taxon>
        <taxon>Asterozoa</taxon>
        <taxon>Asteroidea</taxon>
        <taxon>Valvatacea</taxon>
        <taxon>Valvatida</taxon>
        <taxon>Asterinidae</taxon>
        <taxon>Patiria</taxon>
    </lineage>
</organism>
<dbReference type="GeneID" id="119746064"/>
<protein>
    <recommendedName>
        <fullName evidence="4">Ubiquitin-like domain-containing protein</fullName>
    </recommendedName>
</protein>
<dbReference type="CDD" id="cd17063">
    <property type="entry name" value="Ubl_ANKRD60"/>
    <property type="match status" value="1"/>
</dbReference>
<dbReference type="PROSITE" id="PS50088">
    <property type="entry name" value="ANK_REPEAT"/>
    <property type="match status" value="1"/>
</dbReference>
<dbReference type="InterPro" id="IPR036770">
    <property type="entry name" value="Ankyrin_rpt-contain_sf"/>
</dbReference>
<evidence type="ECO:0000313" key="6">
    <source>
        <dbReference type="Proteomes" id="UP000887568"/>
    </source>
</evidence>
<dbReference type="Pfam" id="PF12796">
    <property type="entry name" value="Ank_2"/>
    <property type="match status" value="1"/>
</dbReference>
<dbReference type="InterPro" id="IPR039323">
    <property type="entry name" value="ANKRD_45/46/60"/>
</dbReference>
<evidence type="ECO:0000256" key="3">
    <source>
        <dbReference type="SAM" id="MobiDB-lite"/>
    </source>
</evidence>
<feature type="repeat" description="ANK" evidence="1">
    <location>
        <begin position="172"/>
        <end position="204"/>
    </location>
</feature>
<feature type="coiled-coil region" evidence="2">
    <location>
        <begin position="366"/>
        <end position="410"/>
    </location>
</feature>
<dbReference type="InterPro" id="IPR000626">
    <property type="entry name" value="Ubiquitin-like_dom"/>
</dbReference>
<feature type="compositionally biased region" description="Low complexity" evidence="3">
    <location>
        <begin position="418"/>
        <end position="429"/>
    </location>
</feature>
<dbReference type="PROSITE" id="PS50297">
    <property type="entry name" value="ANK_REP_REGION"/>
    <property type="match status" value="1"/>
</dbReference>
<feature type="region of interest" description="Disordered" evidence="3">
    <location>
        <begin position="278"/>
        <end position="361"/>
    </location>
</feature>
<dbReference type="SUPFAM" id="SSF54236">
    <property type="entry name" value="Ubiquitin-like"/>
    <property type="match status" value="1"/>
</dbReference>
<dbReference type="Pfam" id="PF00240">
    <property type="entry name" value="ubiquitin"/>
    <property type="match status" value="1"/>
</dbReference>
<dbReference type="InterPro" id="IPR029071">
    <property type="entry name" value="Ubiquitin-like_domsf"/>
</dbReference>
<dbReference type="Proteomes" id="UP000887568">
    <property type="component" value="Unplaced"/>
</dbReference>
<dbReference type="PANTHER" id="PTHR22677">
    <property type="entry name" value="ANKYRIN REPEAT DOMAIN-CONTAINING PROTEIN 60"/>
    <property type="match status" value="1"/>
</dbReference>
<feature type="compositionally biased region" description="Basic and acidic residues" evidence="3">
    <location>
        <begin position="299"/>
        <end position="312"/>
    </location>
</feature>
<dbReference type="OMA" id="VYNEMKV"/>
<evidence type="ECO:0000256" key="1">
    <source>
        <dbReference type="PROSITE-ProRule" id="PRU00023"/>
    </source>
</evidence>
<dbReference type="PROSITE" id="PS50053">
    <property type="entry name" value="UBIQUITIN_2"/>
    <property type="match status" value="1"/>
</dbReference>